<dbReference type="SMART" id="SM00131">
    <property type="entry name" value="KU"/>
    <property type="match status" value="1"/>
</dbReference>
<dbReference type="SUPFAM" id="SSF57362">
    <property type="entry name" value="BPTI-like"/>
    <property type="match status" value="1"/>
</dbReference>
<keyword evidence="4" id="KW-0732">Signal</keyword>
<dbReference type="CDD" id="cd22638">
    <property type="entry name" value="Kunitz_amblin-like"/>
    <property type="match status" value="1"/>
</dbReference>
<evidence type="ECO:0000256" key="2">
    <source>
        <dbReference type="ARBA" id="ARBA00022900"/>
    </source>
</evidence>
<dbReference type="InterPro" id="IPR002223">
    <property type="entry name" value="Kunitz_BPTI"/>
</dbReference>
<keyword evidence="3" id="KW-1015">Disulfide bond</keyword>
<sequence>MKLLILLFVFTALATNSLALKNEICGLPPAEEGFCRAYFELWTYDSQTNECFTFIYGGCDGNANKFSSKEKCIDKCVE</sequence>
<feature type="signal peptide" evidence="4">
    <location>
        <begin position="1"/>
        <end position="19"/>
    </location>
</feature>
<dbReference type="PROSITE" id="PS50279">
    <property type="entry name" value="BPTI_KUNITZ_2"/>
    <property type="match status" value="1"/>
</dbReference>
<dbReference type="KEGG" id="der:6543392"/>
<reference evidence="6 7" key="2">
    <citation type="journal article" date="2008" name="Bioinformatics">
        <title>Assembly reconciliation.</title>
        <authorList>
            <person name="Zimin A.V."/>
            <person name="Smith D.R."/>
            <person name="Sutton G."/>
            <person name="Yorke J.A."/>
        </authorList>
    </citation>
    <scope>NUCLEOTIDE SEQUENCE [LARGE SCALE GENOMIC DNA]</scope>
    <source>
        <strain evidence="6 7">TSC#14021-0224.01</strain>
    </source>
</reference>
<proteinExistence type="predicted"/>
<dbReference type="EMBL" id="CH954177">
    <property type="protein sequence ID" value="EDV57655.1"/>
    <property type="molecule type" value="Genomic_DNA"/>
</dbReference>
<organism evidence="6 7">
    <name type="scientific">Drosophila erecta</name>
    <name type="common">Fruit fly</name>
    <dbReference type="NCBI Taxonomy" id="7220"/>
    <lineage>
        <taxon>Eukaryota</taxon>
        <taxon>Metazoa</taxon>
        <taxon>Ecdysozoa</taxon>
        <taxon>Arthropoda</taxon>
        <taxon>Hexapoda</taxon>
        <taxon>Insecta</taxon>
        <taxon>Pterygota</taxon>
        <taxon>Neoptera</taxon>
        <taxon>Endopterygota</taxon>
        <taxon>Diptera</taxon>
        <taxon>Brachycera</taxon>
        <taxon>Muscomorpha</taxon>
        <taxon>Ephydroidea</taxon>
        <taxon>Drosophilidae</taxon>
        <taxon>Drosophila</taxon>
        <taxon>Sophophora</taxon>
    </lineage>
</organism>
<accession>B3N356</accession>
<dbReference type="GO" id="GO:0005615">
    <property type="term" value="C:extracellular space"/>
    <property type="evidence" value="ECO:0007669"/>
    <property type="project" value="TreeGrafter"/>
</dbReference>
<evidence type="ECO:0000256" key="4">
    <source>
        <dbReference type="SAM" id="SignalP"/>
    </source>
</evidence>
<evidence type="ECO:0000313" key="6">
    <source>
        <dbReference type="EMBL" id="EDV57655.1"/>
    </source>
</evidence>
<keyword evidence="7" id="KW-1185">Reference proteome</keyword>
<gene>
    <name evidence="6" type="primary">Dere\GG24417</name>
    <name evidence="6" type="synonym">dere_GLEANR_9146</name>
    <name evidence="6" type="synonym">GG24417</name>
    <name evidence="6" type="ORF">Dere_GG24417</name>
</gene>
<dbReference type="Gene3D" id="4.10.410.10">
    <property type="entry name" value="Pancreatic trypsin inhibitor Kunitz domain"/>
    <property type="match status" value="1"/>
</dbReference>
<dbReference type="Pfam" id="PF00014">
    <property type="entry name" value="Kunitz_BPTI"/>
    <property type="match status" value="1"/>
</dbReference>
<feature type="chain" id="PRO_5002794055" description="BPTI/Kunitz inhibitor domain-containing protein" evidence="4">
    <location>
        <begin position="20"/>
        <end position="78"/>
    </location>
</feature>
<evidence type="ECO:0000256" key="1">
    <source>
        <dbReference type="ARBA" id="ARBA00022690"/>
    </source>
</evidence>
<name>B3N356_DROER</name>
<evidence type="ECO:0000313" key="7">
    <source>
        <dbReference type="Proteomes" id="UP000008711"/>
    </source>
</evidence>
<dbReference type="GO" id="GO:0004867">
    <property type="term" value="F:serine-type endopeptidase inhibitor activity"/>
    <property type="evidence" value="ECO:0007669"/>
    <property type="project" value="UniProtKB-KW"/>
</dbReference>
<dbReference type="PRINTS" id="PR00759">
    <property type="entry name" value="BASICPTASE"/>
</dbReference>
<dbReference type="OrthoDB" id="7857975at2759"/>
<dbReference type="OMA" id="MRCFAIL"/>
<dbReference type="SMR" id="B3N356"/>
<dbReference type="InterPro" id="IPR050098">
    <property type="entry name" value="TFPI/VKTCI-like"/>
</dbReference>
<dbReference type="PANTHER" id="PTHR10083:SF374">
    <property type="entry name" value="BPTI_KUNITZ INHIBITOR DOMAIN-CONTAINING PROTEIN"/>
    <property type="match status" value="1"/>
</dbReference>
<reference evidence="6 7" key="1">
    <citation type="journal article" date="2007" name="Nature">
        <title>Evolution of genes and genomes on the Drosophila phylogeny.</title>
        <authorList>
            <consortium name="Drosophila 12 Genomes Consortium"/>
            <person name="Clark A.G."/>
            <person name="Eisen M.B."/>
            <person name="Smith D.R."/>
            <person name="Bergman C.M."/>
            <person name="Oliver B."/>
            <person name="Markow T.A."/>
            <person name="Kaufman T.C."/>
            <person name="Kellis M."/>
            <person name="Gelbart W."/>
            <person name="Iyer V.N."/>
            <person name="Pollard D.A."/>
            <person name="Sackton T.B."/>
            <person name="Larracuente A.M."/>
            <person name="Singh N.D."/>
            <person name="Abad J.P."/>
            <person name="Abt D.N."/>
            <person name="Adryan B."/>
            <person name="Aguade M."/>
            <person name="Akashi H."/>
            <person name="Anderson W.W."/>
            <person name="Aquadro C.F."/>
            <person name="Ardell D.H."/>
            <person name="Arguello R."/>
            <person name="Artieri C.G."/>
            <person name="Barbash D.A."/>
            <person name="Barker D."/>
            <person name="Barsanti P."/>
            <person name="Batterham P."/>
            <person name="Batzoglou S."/>
            <person name="Begun D."/>
            <person name="Bhutkar A."/>
            <person name="Blanco E."/>
            <person name="Bosak S.A."/>
            <person name="Bradley R.K."/>
            <person name="Brand A.D."/>
            <person name="Brent M.R."/>
            <person name="Brooks A.N."/>
            <person name="Brown R.H."/>
            <person name="Butlin R.K."/>
            <person name="Caggese C."/>
            <person name="Calvi B.R."/>
            <person name="Bernardo de Carvalho A."/>
            <person name="Caspi A."/>
            <person name="Castrezana S."/>
            <person name="Celniker S.E."/>
            <person name="Chang J.L."/>
            <person name="Chapple C."/>
            <person name="Chatterji S."/>
            <person name="Chinwalla A."/>
            <person name="Civetta A."/>
            <person name="Clifton S.W."/>
            <person name="Comeron J.M."/>
            <person name="Costello J.C."/>
            <person name="Coyne J.A."/>
            <person name="Daub J."/>
            <person name="David R.G."/>
            <person name="Delcher A.L."/>
            <person name="Delehaunty K."/>
            <person name="Do C.B."/>
            <person name="Ebling H."/>
            <person name="Edwards K."/>
            <person name="Eickbush T."/>
            <person name="Evans J.D."/>
            <person name="Filipski A."/>
            <person name="Findeiss S."/>
            <person name="Freyhult E."/>
            <person name="Fulton L."/>
            <person name="Fulton R."/>
            <person name="Garcia A.C."/>
            <person name="Gardiner A."/>
            <person name="Garfield D.A."/>
            <person name="Garvin B.E."/>
            <person name="Gibson G."/>
            <person name="Gilbert D."/>
            <person name="Gnerre S."/>
            <person name="Godfrey J."/>
            <person name="Good R."/>
            <person name="Gotea V."/>
            <person name="Gravely B."/>
            <person name="Greenberg A.J."/>
            <person name="Griffiths-Jones S."/>
            <person name="Gross S."/>
            <person name="Guigo R."/>
            <person name="Gustafson E.A."/>
            <person name="Haerty W."/>
            <person name="Hahn M.W."/>
            <person name="Halligan D.L."/>
            <person name="Halpern A.L."/>
            <person name="Halter G.M."/>
            <person name="Han M.V."/>
            <person name="Heger A."/>
            <person name="Hillier L."/>
            <person name="Hinrichs A.S."/>
            <person name="Holmes I."/>
            <person name="Hoskins R.A."/>
            <person name="Hubisz M.J."/>
            <person name="Hultmark D."/>
            <person name="Huntley M.A."/>
            <person name="Jaffe D.B."/>
            <person name="Jagadeeshan S."/>
            <person name="Jeck W.R."/>
            <person name="Johnson J."/>
            <person name="Jones C.D."/>
            <person name="Jordan W.C."/>
            <person name="Karpen G.H."/>
            <person name="Kataoka E."/>
            <person name="Keightley P.D."/>
            <person name="Kheradpour P."/>
            <person name="Kirkness E.F."/>
            <person name="Koerich L.B."/>
            <person name="Kristiansen K."/>
            <person name="Kudrna D."/>
            <person name="Kulathinal R.J."/>
            <person name="Kumar S."/>
            <person name="Kwok R."/>
            <person name="Lander E."/>
            <person name="Langley C.H."/>
            <person name="Lapoint R."/>
            <person name="Lazzaro B.P."/>
            <person name="Lee S.J."/>
            <person name="Levesque L."/>
            <person name="Li R."/>
            <person name="Lin C.F."/>
            <person name="Lin M.F."/>
            <person name="Lindblad-Toh K."/>
            <person name="Llopart A."/>
            <person name="Long M."/>
            <person name="Low L."/>
            <person name="Lozovsky E."/>
            <person name="Lu J."/>
            <person name="Luo M."/>
            <person name="Machado C.A."/>
            <person name="Makalowski W."/>
            <person name="Marzo M."/>
            <person name="Matsuda M."/>
            <person name="Matzkin L."/>
            <person name="McAllister B."/>
            <person name="McBride C.S."/>
            <person name="McKernan B."/>
            <person name="McKernan K."/>
            <person name="Mendez-Lago M."/>
            <person name="Minx P."/>
            <person name="Mollenhauer M.U."/>
            <person name="Montooth K."/>
            <person name="Mount S.M."/>
            <person name="Mu X."/>
            <person name="Myers E."/>
            <person name="Negre B."/>
            <person name="Newfeld S."/>
            <person name="Nielsen R."/>
            <person name="Noor M.A."/>
            <person name="O'Grady P."/>
            <person name="Pachter L."/>
            <person name="Papaceit M."/>
            <person name="Parisi M.J."/>
            <person name="Parisi M."/>
            <person name="Parts L."/>
            <person name="Pedersen J.S."/>
            <person name="Pesole G."/>
            <person name="Phillippy A.M."/>
            <person name="Ponting C.P."/>
            <person name="Pop M."/>
            <person name="Porcelli D."/>
            <person name="Powell J.R."/>
            <person name="Prohaska S."/>
            <person name="Pruitt K."/>
            <person name="Puig M."/>
            <person name="Quesneville H."/>
            <person name="Ram K.R."/>
            <person name="Rand D."/>
            <person name="Rasmussen M.D."/>
            <person name="Reed L.K."/>
            <person name="Reenan R."/>
            <person name="Reily A."/>
            <person name="Remington K.A."/>
            <person name="Rieger T.T."/>
            <person name="Ritchie M.G."/>
            <person name="Robin C."/>
            <person name="Rogers Y.H."/>
            <person name="Rohde C."/>
            <person name="Rozas J."/>
            <person name="Rubenfield M.J."/>
            <person name="Ruiz A."/>
            <person name="Russo S."/>
            <person name="Salzberg S.L."/>
            <person name="Sanchez-Gracia A."/>
            <person name="Saranga D.J."/>
            <person name="Sato H."/>
            <person name="Schaeffer S.W."/>
            <person name="Schatz M.C."/>
            <person name="Schlenke T."/>
            <person name="Schwartz R."/>
            <person name="Segarra C."/>
            <person name="Singh R.S."/>
            <person name="Sirot L."/>
            <person name="Sirota M."/>
            <person name="Sisneros N.B."/>
            <person name="Smith C.D."/>
            <person name="Smith T.F."/>
            <person name="Spieth J."/>
            <person name="Stage D.E."/>
            <person name="Stark A."/>
            <person name="Stephan W."/>
            <person name="Strausberg R.L."/>
            <person name="Strempel S."/>
            <person name="Sturgill D."/>
            <person name="Sutton G."/>
            <person name="Sutton G.G."/>
            <person name="Tao W."/>
            <person name="Teichmann S."/>
            <person name="Tobari Y.N."/>
            <person name="Tomimura Y."/>
            <person name="Tsolas J.M."/>
            <person name="Valente V.L."/>
            <person name="Venter E."/>
            <person name="Venter J.C."/>
            <person name="Vicario S."/>
            <person name="Vieira F.G."/>
            <person name="Vilella A.J."/>
            <person name="Villasante A."/>
            <person name="Walenz B."/>
            <person name="Wang J."/>
            <person name="Wasserman M."/>
            <person name="Watts T."/>
            <person name="Wilson D."/>
            <person name="Wilson R.K."/>
            <person name="Wing R.A."/>
            <person name="Wolfner M.F."/>
            <person name="Wong A."/>
            <person name="Wong G.K."/>
            <person name="Wu C.I."/>
            <person name="Wu G."/>
            <person name="Yamamoto D."/>
            <person name="Yang H.P."/>
            <person name="Yang S.P."/>
            <person name="Yorke J.A."/>
            <person name="Yoshida K."/>
            <person name="Zdobnov E."/>
            <person name="Zhang P."/>
            <person name="Zhang Y."/>
            <person name="Zimin A.V."/>
            <person name="Baldwin J."/>
            <person name="Abdouelleil A."/>
            <person name="Abdulkadir J."/>
            <person name="Abebe A."/>
            <person name="Abera B."/>
            <person name="Abreu J."/>
            <person name="Acer S.C."/>
            <person name="Aftuck L."/>
            <person name="Alexander A."/>
            <person name="An P."/>
            <person name="Anderson E."/>
            <person name="Anderson S."/>
            <person name="Arachi H."/>
            <person name="Azer M."/>
            <person name="Bachantsang P."/>
            <person name="Barry A."/>
            <person name="Bayul T."/>
            <person name="Berlin A."/>
            <person name="Bessette D."/>
            <person name="Bloom T."/>
            <person name="Blye J."/>
            <person name="Boguslavskiy L."/>
            <person name="Bonnet C."/>
            <person name="Boukhgalter B."/>
            <person name="Bourzgui I."/>
            <person name="Brown A."/>
            <person name="Cahill P."/>
            <person name="Channer S."/>
            <person name="Cheshatsang Y."/>
            <person name="Chuda L."/>
            <person name="Citroen M."/>
            <person name="Collymore A."/>
            <person name="Cooke P."/>
            <person name="Costello M."/>
            <person name="D'Aco K."/>
            <person name="Daza R."/>
            <person name="De Haan G."/>
            <person name="DeGray S."/>
            <person name="DeMaso C."/>
            <person name="Dhargay N."/>
            <person name="Dooley K."/>
            <person name="Dooley E."/>
            <person name="Doricent M."/>
            <person name="Dorje P."/>
            <person name="Dorjee K."/>
            <person name="Dupes A."/>
            <person name="Elong R."/>
            <person name="Falk J."/>
            <person name="Farina A."/>
            <person name="Faro S."/>
            <person name="Ferguson D."/>
            <person name="Fisher S."/>
            <person name="Foley C.D."/>
            <person name="Franke A."/>
            <person name="Friedrich D."/>
            <person name="Gadbois L."/>
            <person name="Gearin G."/>
            <person name="Gearin C.R."/>
            <person name="Giannoukos G."/>
            <person name="Goode T."/>
            <person name="Graham J."/>
            <person name="Grandbois E."/>
            <person name="Grewal S."/>
            <person name="Gyaltsen K."/>
            <person name="Hafez N."/>
            <person name="Hagos B."/>
            <person name="Hall J."/>
            <person name="Henson C."/>
            <person name="Hollinger A."/>
            <person name="Honan T."/>
            <person name="Huard M.D."/>
            <person name="Hughes L."/>
            <person name="Hurhula B."/>
            <person name="Husby M.E."/>
            <person name="Kamat A."/>
            <person name="Kanga B."/>
            <person name="Kashin S."/>
            <person name="Khazanovich D."/>
            <person name="Kisner P."/>
            <person name="Lance K."/>
            <person name="Lara M."/>
            <person name="Lee W."/>
            <person name="Lennon N."/>
            <person name="Letendre F."/>
            <person name="LeVine R."/>
            <person name="Lipovsky A."/>
            <person name="Liu X."/>
            <person name="Liu J."/>
            <person name="Liu S."/>
            <person name="Lokyitsang T."/>
            <person name="Lokyitsang Y."/>
            <person name="Lubonja R."/>
            <person name="Lui A."/>
            <person name="MacDonald P."/>
            <person name="Magnisalis V."/>
            <person name="Maru K."/>
            <person name="Matthews C."/>
            <person name="McCusker W."/>
            <person name="McDonough S."/>
            <person name="Mehta T."/>
            <person name="Meldrim J."/>
            <person name="Meneus L."/>
            <person name="Mihai O."/>
            <person name="Mihalev A."/>
            <person name="Mihova T."/>
            <person name="Mittelman R."/>
            <person name="Mlenga V."/>
            <person name="Montmayeur A."/>
            <person name="Mulrain L."/>
            <person name="Navidi A."/>
            <person name="Naylor J."/>
            <person name="Negash T."/>
            <person name="Nguyen T."/>
            <person name="Nguyen N."/>
            <person name="Nicol R."/>
            <person name="Norbu C."/>
            <person name="Norbu N."/>
            <person name="Novod N."/>
            <person name="O'Neill B."/>
            <person name="Osman S."/>
            <person name="Markiewicz E."/>
            <person name="Oyono O.L."/>
            <person name="Patti C."/>
            <person name="Phunkhang P."/>
            <person name="Pierre F."/>
            <person name="Priest M."/>
            <person name="Raghuraman S."/>
            <person name="Rege F."/>
            <person name="Reyes R."/>
            <person name="Rise C."/>
            <person name="Rogov P."/>
            <person name="Ross K."/>
            <person name="Ryan E."/>
            <person name="Settipalli S."/>
            <person name="Shea T."/>
            <person name="Sherpa N."/>
            <person name="Shi L."/>
            <person name="Shih D."/>
            <person name="Sparrow T."/>
            <person name="Spaulding J."/>
            <person name="Stalker J."/>
            <person name="Stange-Thomann N."/>
            <person name="Stavropoulos S."/>
            <person name="Stone C."/>
            <person name="Strader C."/>
            <person name="Tesfaye S."/>
            <person name="Thomson T."/>
            <person name="Thoulutsang Y."/>
            <person name="Thoulutsang D."/>
            <person name="Topham K."/>
            <person name="Topping I."/>
            <person name="Tsamla T."/>
            <person name="Vassiliev H."/>
            <person name="Vo A."/>
            <person name="Wangchuk T."/>
            <person name="Wangdi T."/>
            <person name="Weiand M."/>
            <person name="Wilkinson J."/>
            <person name="Wilson A."/>
            <person name="Yadav S."/>
            <person name="Young G."/>
            <person name="Yu Q."/>
            <person name="Zembek L."/>
            <person name="Zhong D."/>
            <person name="Zimmer A."/>
            <person name="Zwirko Z."/>
            <person name="Jaffe D.B."/>
            <person name="Alvarez P."/>
            <person name="Brockman W."/>
            <person name="Butler J."/>
            <person name="Chin C."/>
            <person name="Gnerre S."/>
            <person name="Grabherr M."/>
            <person name="Kleber M."/>
            <person name="Mauceli E."/>
            <person name="MacCallum I."/>
        </authorList>
    </citation>
    <scope>NUCLEOTIDE SEQUENCE [LARGE SCALE GENOMIC DNA]</scope>
    <source>
        <strain evidence="6 7">TSC#14021-0224.01</strain>
    </source>
</reference>
<keyword evidence="1" id="KW-0646">Protease inhibitor</keyword>
<dbReference type="InterPro" id="IPR020901">
    <property type="entry name" value="Prtase_inh_Kunz-CS"/>
</dbReference>
<dbReference type="PANTHER" id="PTHR10083">
    <property type="entry name" value="KUNITZ-TYPE PROTEASE INHIBITOR-RELATED"/>
    <property type="match status" value="1"/>
</dbReference>
<dbReference type="eggNOG" id="KOG4295">
    <property type="taxonomic scope" value="Eukaryota"/>
</dbReference>
<dbReference type="Proteomes" id="UP000008711">
    <property type="component" value="Unassembled WGS sequence"/>
</dbReference>
<dbReference type="HOGENOM" id="CLU_164133_0_2_1"/>
<dbReference type="AlphaFoldDB" id="B3N356"/>
<dbReference type="PROSITE" id="PS00280">
    <property type="entry name" value="BPTI_KUNITZ_1"/>
    <property type="match status" value="1"/>
</dbReference>
<dbReference type="FunFam" id="4.10.410.10:FF:000050">
    <property type="entry name" value="Trypsin protease inhibitor-like 4"/>
    <property type="match status" value="1"/>
</dbReference>
<dbReference type="PhylomeDB" id="B3N356"/>
<evidence type="ECO:0000259" key="5">
    <source>
        <dbReference type="PROSITE" id="PS50279"/>
    </source>
</evidence>
<evidence type="ECO:0000256" key="3">
    <source>
        <dbReference type="ARBA" id="ARBA00023157"/>
    </source>
</evidence>
<dbReference type="MEROPS" id="I02.955"/>
<protein>
    <recommendedName>
        <fullName evidence="5">BPTI/Kunitz inhibitor domain-containing protein</fullName>
    </recommendedName>
</protein>
<dbReference type="InterPro" id="IPR036880">
    <property type="entry name" value="Kunitz_BPTI_sf"/>
</dbReference>
<feature type="domain" description="BPTI/Kunitz inhibitor" evidence="5">
    <location>
        <begin position="25"/>
        <end position="76"/>
    </location>
</feature>
<keyword evidence="2" id="KW-0722">Serine protease inhibitor</keyword>